<organism evidence="2 3">
    <name type="scientific">Zancudomyces culisetae</name>
    <name type="common">Gut fungus</name>
    <name type="synonym">Smittium culisetae</name>
    <dbReference type="NCBI Taxonomy" id="1213189"/>
    <lineage>
        <taxon>Eukaryota</taxon>
        <taxon>Fungi</taxon>
        <taxon>Fungi incertae sedis</taxon>
        <taxon>Zoopagomycota</taxon>
        <taxon>Kickxellomycotina</taxon>
        <taxon>Harpellomycetes</taxon>
        <taxon>Harpellales</taxon>
        <taxon>Legeriomycetaceae</taxon>
        <taxon>Zancudomyces</taxon>
    </lineage>
</organism>
<evidence type="ECO:0000313" key="2">
    <source>
        <dbReference type="EMBL" id="OMH86094.1"/>
    </source>
</evidence>
<proteinExistence type="predicted"/>
<sequence>MVLKVNGKSIPGFRIKHGSAGSDLESVVFNGRLWSLTERLKGEDFPGKDSGFKIVLNPVYELIAVLINHRHVKVIRSKDNRVMWTHTCFSQKRGLSKIDDRSHENKIIGICWRPNGRELAIINNQLYCEILEFQQGNVKGQLDLCVEKNEEQSGRTKAPCVELVADFSMKWVNLCGKPKELMKGGMVTKDIEKGNETDALIFLTTKGNIHVYIDGCYKLKVAKIKLGSEMVGRAESVRILDVKPGSCLRTLYIKALVQNHAQDQDLLEFEKKLQVGSMTYREEHKKVGSKNSMEIKTSMGEMSFISETLVKTVITDIQRTLEELLVDVTGSLNDRTENHQEDCKTIQSTLIWLYERYEWLIENLNTRYREYKTMYEYLIYVKKELEWQNSYEPGNDGTFLRDRPELPTINRSVLGKIIKKSLYTPKYTDVDKTKSKKRQSDRNMSVFDELIAGFYDAANESDTNLLIKHFFTIADETEQNFDMQMSSTDDRQRFRVEFVKLYFQQLAQQGDMHESIQAARNAGLHTRIGNSALILEEVLPKAQFHSKAVLVSALNSLVRSNPGITEDSEPDDIKKLLMVPSQDESLDYLGNRLNEFLFTSVPELKEIVLCGNLLQSHHPCTNLDSKTNLSAFHIGAVSDDLGCDFVISRKIQDKNEVAASLESLADSVYMVCCETYKNIDQCNDTLASTNNASRNFNLLSITPLQSNNTGVKGGPYNPVVLLLNGENCGRKKRADTLPAISSQLFLPLENLGLKAFTLIERAGAVYLLGLLKIQGDDCCWLVSIDILDLAKTSEHCISNGGTVDSDVHNLSSTLSKLKDFEALNVRLASRLDLFKTDSDIRICTSSDIHGGTSCCSVHEKTIRVCVVDFSSGNYVLFALLDEV</sequence>
<accession>A0A1R1PYU0</accession>
<dbReference type="EMBL" id="LSSK01000017">
    <property type="protein sequence ID" value="OMH86094.1"/>
    <property type="molecule type" value="Genomic_DNA"/>
</dbReference>
<reference evidence="3" key="1">
    <citation type="submission" date="2017-01" db="EMBL/GenBank/DDBJ databases">
        <authorList>
            <person name="Wang Y."/>
            <person name="White M."/>
            <person name="Kvist S."/>
            <person name="Moncalvo J.-M."/>
        </authorList>
    </citation>
    <scope>NUCLEOTIDE SEQUENCE [LARGE SCALE GENOMIC DNA]</scope>
    <source>
        <strain evidence="3">COL-18-3</strain>
    </source>
</reference>
<evidence type="ECO:0000313" key="3">
    <source>
        <dbReference type="Proteomes" id="UP000188320"/>
    </source>
</evidence>
<dbReference type="InterPro" id="IPR024977">
    <property type="entry name" value="Apc4-like_WD40_dom"/>
</dbReference>
<keyword evidence="3" id="KW-1185">Reference proteome</keyword>
<feature type="domain" description="Anaphase-promoting complex subunit 4-like WD40" evidence="1">
    <location>
        <begin position="56"/>
        <end position="141"/>
    </location>
</feature>
<comment type="caution">
    <text evidence="2">The sequence shown here is derived from an EMBL/GenBank/DDBJ whole genome shotgun (WGS) entry which is preliminary data.</text>
</comment>
<protein>
    <recommendedName>
        <fullName evidence="1">Anaphase-promoting complex subunit 4-like WD40 domain-containing protein</fullName>
    </recommendedName>
</protein>
<evidence type="ECO:0000259" key="1">
    <source>
        <dbReference type="Pfam" id="PF12894"/>
    </source>
</evidence>
<dbReference type="Pfam" id="PF12894">
    <property type="entry name" value="ANAPC4_WD40"/>
    <property type="match status" value="1"/>
</dbReference>
<dbReference type="AlphaFoldDB" id="A0A1R1PYU0"/>
<dbReference type="Proteomes" id="UP000188320">
    <property type="component" value="Unassembled WGS sequence"/>
</dbReference>
<gene>
    <name evidence="2" type="ORF">AX774_g323</name>
</gene>
<name>A0A1R1PYU0_ZANCU</name>